<keyword evidence="5 12" id="KW-0436">Ligase</keyword>
<evidence type="ECO:0000259" key="14">
    <source>
        <dbReference type="Pfam" id="PF00586"/>
    </source>
</evidence>
<keyword evidence="12" id="KW-0963">Cytoplasm</keyword>
<keyword evidence="6 12" id="KW-0547">Nucleotide-binding</keyword>
<dbReference type="SUPFAM" id="SSF56042">
    <property type="entry name" value="PurM C-terminal domain-like"/>
    <property type="match status" value="1"/>
</dbReference>
<keyword evidence="12" id="KW-0658">Purine biosynthesis</keyword>
<comment type="caution">
    <text evidence="16">The sequence shown here is derived from an EMBL/GenBank/DDBJ whole genome shotgun (WGS) entry which is preliminary data.</text>
</comment>
<evidence type="ECO:0000256" key="3">
    <source>
        <dbReference type="ARBA" id="ARBA00013047"/>
    </source>
</evidence>
<dbReference type="PANTHER" id="PTHR10520">
    <property type="entry name" value="TRIFUNCTIONAL PURINE BIOSYNTHETIC PROTEIN ADENOSINE-3-RELATED"/>
    <property type="match status" value="1"/>
</dbReference>
<evidence type="ECO:0000256" key="2">
    <source>
        <dbReference type="ARBA" id="ARBA00010280"/>
    </source>
</evidence>
<evidence type="ECO:0000256" key="1">
    <source>
        <dbReference type="ARBA" id="ARBA00004686"/>
    </source>
</evidence>
<feature type="domain" description="PurM-like C-terminal" evidence="15">
    <location>
        <begin position="199"/>
        <end position="367"/>
    </location>
</feature>
<comment type="catalytic activity">
    <reaction evidence="11 12">
        <text>2-formamido-N(1)-(5-O-phospho-beta-D-ribosyl)acetamidine + ATP = 5-amino-1-(5-phospho-beta-D-ribosyl)imidazole + ADP + phosphate + H(+)</text>
        <dbReference type="Rhea" id="RHEA:23032"/>
        <dbReference type="ChEBI" id="CHEBI:15378"/>
        <dbReference type="ChEBI" id="CHEBI:30616"/>
        <dbReference type="ChEBI" id="CHEBI:43474"/>
        <dbReference type="ChEBI" id="CHEBI:137981"/>
        <dbReference type="ChEBI" id="CHEBI:147287"/>
        <dbReference type="ChEBI" id="CHEBI:456216"/>
        <dbReference type="EC" id="6.3.3.1"/>
    </reaction>
</comment>
<dbReference type="InterPro" id="IPR016188">
    <property type="entry name" value="PurM-like_N"/>
</dbReference>
<dbReference type="EMBL" id="BSTX01000004">
    <property type="protein sequence ID" value="GLZ80521.1"/>
    <property type="molecule type" value="Genomic_DNA"/>
</dbReference>
<dbReference type="Gene3D" id="3.30.1330.10">
    <property type="entry name" value="PurM-like, N-terminal domain"/>
    <property type="match status" value="1"/>
</dbReference>
<reference evidence="16" key="1">
    <citation type="submission" date="2023-03" db="EMBL/GenBank/DDBJ databases">
        <title>Actinorhabdospora filicis NBRC 111898.</title>
        <authorList>
            <person name="Ichikawa N."/>
            <person name="Sato H."/>
            <person name="Tonouchi N."/>
        </authorList>
    </citation>
    <scope>NUCLEOTIDE SEQUENCE</scope>
    <source>
        <strain evidence="16">NBRC 111898</strain>
    </source>
</reference>
<evidence type="ECO:0000256" key="6">
    <source>
        <dbReference type="ARBA" id="ARBA00022741"/>
    </source>
</evidence>
<evidence type="ECO:0000256" key="4">
    <source>
        <dbReference type="ARBA" id="ARBA00020367"/>
    </source>
</evidence>
<gene>
    <name evidence="12 16" type="primary">purM</name>
    <name evidence="16" type="ORF">Afil01_53280</name>
</gene>
<dbReference type="InterPro" id="IPR004733">
    <property type="entry name" value="PurM_cligase"/>
</dbReference>
<dbReference type="HAMAP" id="MF_00741">
    <property type="entry name" value="AIRS"/>
    <property type="match status" value="1"/>
</dbReference>
<dbReference type="GO" id="GO:0006189">
    <property type="term" value="P:'de novo' IMP biosynthetic process"/>
    <property type="evidence" value="ECO:0007669"/>
    <property type="project" value="UniProtKB-UniRule"/>
</dbReference>
<dbReference type="Pfam" id="PF02769">
    <property type="entry name" value="AIRS_C"/>
    <property type="match status" value="1"/>
</dbReference>
<keyword evidence="7 12" id="KW-0067">ATP-binding</keyword>
<evidence type="ECO:0000256" key="12">
    <source>
        <dbReference type="HAMAP-Rule" id="MF_00741"/>
    </source>
</evidence>
<dbReference type="PANTHER" id="PTHR10520:SF12">
    <property type="entry name" value="TRIFUNCTIONAL PURINE BIOSYNTHETIC PROTEIN ADENOSINE-3"/>
    <property type="match status" value="1"/>
</dbReference>
<dbReference type="InterPro" id="IPR036921">
    <property type="entry name" value="PurM-like_N_sf"/>
</dbReference>
<proteinExistence type="inferred from homology"/>
<comment type="subcellular location">
    <subcellularLocation>
        <location evidence="12">Cytoplasm</location>
    </subcellularLocation>
</comment>
<dbReference type="EC" id="6.3.3.1" evidence="3 12"/>
<protein>
    <recommendedName>
        <fullName evidence="4 12">Phosphoribosylformylglycinamidine cyclo-ligase</fullName>
        <ecNumber evidence="3 12">6.3.3.1</ecNumber>
    </recommendedName>
    <alternativeName>
        <fullName evidence="9 12">AIR synthase</fullName>
    </alternativeName>
    <alternativeName>
        <fullName evidence="10 12">AIRS</fullName>
    </alternativeName>
    <alternativeName>
        <fullName evidence="8 12">Phosphoribosyl-aminoimidazole synthetase</fullName>
    </alternativeName>
</protein>
<evidence type="ECO:0000256" key="13">
    <source>
        <dbReference type="SAM" id="MobiDB-lite"/>
    </source>
</evidence>
<accession>A0A9W6SQP8</accession>
<evidence type="ECO:0000256" key="9">
    <source>
        <dbReference type="ARBA" id="ARBA00032931"/>
    </source>
</evidence>
<keyword evidence="17" id="KW-1185">Reference proteome</keyword>
<dbReference type="InterPro" id="IPR036676">
    <property type="entry name" value="PurM-like_C_sf"/>
</dbReference>
<dbReference type="GO" id="GO:0046084">
    <property type="term" value="P:adenine biosynthetic process"/>
    <property type="evidence" value="ECO:0007669"/>
    <property type="project" value="TreeGrafter"/>
</dbReference>
<dbReference type="CDD" id="cd02196">
    <property type="entry name" value="PurM"/>
    <property type="match status" value="1"/>
</dbReference>
<dbReference type="GO" id="GO:0004641">
    <property type="term" value="F:phosphoribosylformylglycinamidine cyclo-ligase activity"/>
    <property type="evidence" value="ECO:0007669"/>
    <property type="project" value="UniProtKB-UniRule"/>
</dbReference>
<dbReference type="GO" id="GO:0005524">
    <property type="term" value="F:ATP binding"/>
    <property type="evidence" value="ECO:0007669"/>
    <property type="project" value="UniProtKB-KW"/>
</dbReference>
<dbReference type="SUPFAM" id="SSF55326">
    <property type="entry name" value="PurM N-terminal domain-like"/>
    <property type="match status" value="1"/>
</dbReference>
<comment type="pathway">
    <text evidence="1 12">Purine metabolism; IMP biosynthesis via de novo pathway; 5-amino-1-(5-phospho-D-ribosyl)imidazole from N(2)-formyl-N(1)-(5-phospho-D-ribosyl)glycinamide: step 2/2.</text>
</comment>
<dbReference type="FunFam" id="3.90.650.10:FF:000016">
    <property type="entry name" value="Phosphoribosylformylglycinamidine cyclo-ligase"/>
    <property type="match status" value="1"/>
</dbReference>
<sequence length="375" mass="39547">MEPMNLEGVGTVDGGRKVTPWRGGNRRGSSYAEAGVSIEAGDRAVELLKPAIRKTRRPEVVGGIGGFAGLFALDTDKYKKPLLASSTDGVGTKLVVAQQMGIHDTVGIDLVAMVVDDLVVCGAEPLFLLDYIACGEVVPERIAEIAGGIADGCRYAGCALVGGEIAEHPGVLKADEYDVSATGVGVVEADELLGPERVQVGDVIIAMGSSGLHSNGYSLVRHVLLGAGRMRLDQVVEEFGNQRTLGEELLTPTRVYAKDCLALIAETDVHAFAHITGGGLPGNVVRALPGGADAVLDRSSWRPQPIFDLIRDKGRVEDGELDRTFNMGVGMVAMLPREDVDRALAVLAARHVDAWVIGEIVSGQGEVRMLGSHPK</sequence>
<dbReference type="Proteomes" id="UP001165079">
    <property type="component" value="Unassembled WGS sequence"/>
</dbReference>
<evidence type="ECO:0000256" key="10">
    <source>
        <dbReference type="ARBA" id="ARBA00033093"/>
    </source>
</evidence>
<feature type="domain" description="PurM-like N-terminal" evidence="14">
    <location>
        <begin position="83"/>
        <end position="187"/>
    </location>
</feature>
<dbReference type="Gene3D" id="3.90.650.10">
    <property type="entry name" value="PurM-like C-terminal domain"/>
    <property type="match status" value="1"/>
</dbReference>
<name>A0A9W6SQP8_9ACTN</name>
<dbReference type="NCBIfam" id="TIGR00878">
    <property type="entry name" value="purM"/>
    <property type="match status" value="1"/>
</dbReference>
<evidence type="ECO:0000256" key="8">
    <source>
        <dbReference type="ARBA" id="ARBA00031908"/>
    </source>
</evidence>
<evidence type="ECO:0000313" key="16">
    <source>
        <dbReference type="EMBL" id="GLZ80521.1"/>
    </source>
</evidence>
<comment type="similarity">
    <text evidence="2 12">Belongs to the AIR synthase family.</text>
</comment>
<dbReference type="GO" id="GO:0005829">
    <property type="term" value="C:cytosol"/>
    <property type="evidence" value="ECO:0007669"/>
    <property type="project" value="TreeGrafter"/>
</dbReference>
<evidence type="ECO:0000256" key="11">
    <source>
        <dbReference type="ARBA" id="ARBA00049057"/>
    </source>
</evidence>
<evidence type="ECO:0000256" key="5">
    <source>
        <dbReference type="ARBA" id="ARBA00022598"/>
    </source>
</evidence>
<organism evidence="16 17">
    <name type="scientific">Actinorhabdospora filicis</name>
    <dbReference type="NCBI Taxonomy" id="1785913"/>
    <lineage>
        <taxon>Bacteria</taxon>
        <taxon>Bacillati</taxon>
        <taxon>Actinomycetota</taxon>
        <taxon>Actinomycetes</taxon>
        <taxon>Micromonosporales</taxon>
        <taxon>Micromonosporaceae</taxon>
        <taxon>Actinorhabdospora</taxon>
    </lineage>
</organism>
<evidence type="ECO:0000256" key="7">
    <source>
        <dbReference type="ARBA" id="ARBA00022840"/>
    </source>
</evidence>
<feature type="region of interest" description="Disordered" evidence="13">
    <location>
        <begin position="1"/>
        <end position="29"/>
    </location>
</feature>
<dbReference type="Pfam" id="PF00586">
    <property type="entry name" value="AIRS"/>
    <property type="match status" value="1"/>
</dbReference>
<evidence type="ECO:0000259" key="15">
    <source>
        <dbReference type="Pfam" id="PF02769"/>
    </source>
</evidence>
<dbReference type="AlphaFoldDB" id="A0A9W6SQP8"/>
<dbReference type="InterPro" id="IPR010918">
    <property type="entry name" value="PurM-like_C_dom"/>
</dbReference>
<dbReference type="GO" id="GO:0004637">
    <property type="term" value="F:phosphoribosylamine-glycine ligase activity"/>
    <property type="evidence" value="ECO:0007669"/>
    <property type="project" value="TreeGrafter"/>
</dbReference>
<dbReference type="FunFam" id="3.30.1330.10:FF:000001">
    <property type="entry name" value="Phosphoribosylformylglycinamidine cyclo-ligase"/>
    <property type="match status" value="1"/>
</dbReference>
<evidence type="ECO:0000313" key="17">
    <source>
        <dbReference type="Proteomes" id="UP001165079"/>
    </source>
</evidence>